<dbReference type="Pfam" id="PF02769">
    <property type="entry name" value="AIRS_C"/>
    <property type="match status" value="1"/>
</dbReference>
<name>H8IAL1_METCZ</name>
<dbReference type="eggNOG" id="arCOG00640">
    <property type="taxonomic scope" value="Archaea"/>
</dbReference>
<dbReference type="InterPro" id="IPR016188">
    <property type="entry name" value="PurM-like_N"/>
</dbReference>
<evidence type="ECO:0000259" key="2">
    <source>
        <dbReference type="Pfam" id="PF02769"/>
    </source>
</evidence>
<dbReference type="PIRSF" id="PIRSF036540">
    <property type="entry name" value="UCP036540_AIR"/>
    <property type="match status" value="1"/>
</dbReference>
<dbReference type="EMBL" id="CP003243">
    <property type="protein sequence ID" value="AFD00108.1"/>
    <property type="molecule type" value="Genomic_DNA"/>
</dbReference>
<dbReference type="CDD" id="cd02192">
    <property type="entry name" value="PurM-like3"/>
    <property type="match status" value="1"/>
</dbReference>
<organism evidence="3 4">
    <name type="scientific">Methanocella conradii (strain DSM 24694 / JCM 17849 / CGMCC 1.5162 / HZ254)</name>
    <dbReference type="NCBI Taxonomy" id="1041930"/>
    <lineage>
        <taxon>Archaea</taxon>
        <taxon>Methanobacteriati</taxon>
        <taxon>Methanobacteriota</taxon>
        <taxon>Stenosarchaea group</taxon>
        <taxon>Methanomicrobia</taxon>
        <taxon>Methanocellales</taxon>
        <taxon>Methanocellaceae</taxon>
        <taxon>Methanocella</taxon>
    </lineage>
</organism>
<dbReference type="SUPFAM" id="SSF55326">
    <property type="entry name" value="PurM N-terminal domain-like"/>
    <property type="match status" value="1"/>
</dbReference>
<dbReference type="Pfam" id="PF00586">
    <property type="entry name" value="AIRS"/>
    <property type="match status" value="1"/>
</dbReference>
<dbReference type="GeneID" id="11971482"/>
<dbReference type="Proteomes" id="UP000005233">
    <property type="component" value="Chromosome"/>
</dbReference>
<accession>H8IAL1</accession>
<dbReference type="InterPro" id="IPR011413">
    <property type="entry name" value="UCP036540_AIR"/>
</dbReference>
<dbReference type="HOGENOM" id="CLU_073250_0_0_2"/>
<dbReference type="InterPro" id="IPR017668">
    <property type="entry name" value="Methan_mark_2"/>
</dbReference>
<reference evidence="3 4" key="1">
    <citation type="journal article" date="2012" name="J. Bacteriol.">
        <title>Complete genome sequence of a thermophilic methanogen, Methanocella conradii HZ254, isolated from Chinese rice field soil.</title>
        <authorList>
            <person name="Lu Z."/>
            <person name="Lu Y."/>
        </authorList>
    </citation>
    <scope>NUCLEOTIDE SEQUENCE [LARGE SCALE GENOMIC DNA]</scope>
    <source>
        <strain evidence="4">DSM 24694 / JCM 17849 / CGMCC 1.5162 / HZ254</strain>
    </source>
</reference>
<dbReference type="RefSeq" id="WP_014405945.1">
    <property type="nucleotide sequence ID" value="NC_017034.1"/>
</dbReference>
<dbReference type="KEGG" id="mez:Mtc_1354"/>
<gene>
    <name evidence="3" type="ordered locus">Mtc_1354</name>
</gene>
<dbReference type="PANTHER" id="PTHR30270">
    <property type="entry name" value="THIAMINE-MONOPHOSPHATE KINASE"/>
    <property type="match status" value="1"/>
</dbReference>
<evidence type="ECO:0000259" key="1">
    <source>
        <dbReference type="Pfam" id="PF00586"/>
    </source>
</evidence>
<dbReference type="PANTHER" id="PTHR30270:SF0">
    <property type="entry name" value="THIAMINE-MONOPHOSPHATE KINASE"/>
    <property type="match status" value="1"/>
</dbReference>
<sequence>MNLDRLAESLREYLGTTRKHTIKNIVGIFDEKGTNPSFGEDAAIIEHGDEALLLAADGIWDKLMRADPEWSGYCSVLVNVHDIAAMGGRPLGMVDVFSSNSDEITRKVLKGMKDGIDKFGVPVVGGHVHPDTPYAALDVAILGIAKKDCIIYSSTARPGDDIVLAIDLDGRVHPSCDLNWDSTYLKDASIVRWQVASMVELAEKKLLTAGKDVSNPGIIGTLGMLLEVSGVGADVYLDLMPKPDGVTMDHWLKMYPGMGFIVTCKPENTDKVIGVYNDHKLNASKIGKVVPARRLDLVRGTERATVFDFTKHEITGLGPARGRCNSL</sequence>
<proteinExistence type="predicted"/>
<feature type="domain" description="PurM-like N-terminal" evidence="1">
    <location>
        <begin position="39"/>
        <end position="144"/>
    </location>
</feature>
<evidence type="ECO:0000313" key="3">
    <source>
        <dbReference type="EMBL" id="AFD00108.1"/>
    </source>
</evidence>
<dbReference type="SUPFAM" id="SSF56042">
    <property type="entry name" value="PurM C-terminal domain-like"/>
    <property type="match status" value="1"/>
</dbReference>
<dbReference type="Gene3D" id="3.30.1330.10">
    <property type="entry name" value="PurM-like, N-terminal domain"/>
    <property type="match status" value="1"/>
</dbReference>
<dbReference type="InterPro" id="IPR036676">
    <property type="entry name" value="PurM-like_C_sf"/>
</dbReference>
<dbReference type="OrthoDB" id="31494at2157"/>
<dbReference type="Gene3D" id="3.90.650.10">
    <property type="entry name" value="PurM-like C-terminal domain"/>
    <property type="match status" value="1"/>
</dbReference>
<dbReference type="InterPro" id="IPR010918">
    <property type="entry name" value="PurM-like_C_dom"/>
</dbReference>
<feature type="domain" description="PurM-like C-terminal" evidence="2">
    <location>
        <begin position="179"/>
        <end position="297"/>
    </location>
</feature>
<dbReference type="InterPro" id="IPR006283">
    <property type="entry name" value="ThiL-like"/>
</dbReference>
<dbReference type="NCBIfam" id="TIGR03267">
    <property type="entry name" value="methan_mark_2"/>
    <property type="match status" value="1"/>
</dbReference>
<dbReference type="InterPro" id="IPR036921">
    <property type="entry name" value="PurM-like_N_sf"/>
</dbReference>
<dbReference type="GO" id="GO:0009030">
    <property type="term" value="F:thiamine-phosphate kinase activity"/>
    <property type="evidence" value="ECO:0007669"/>
    <property type="project" value="InterPro"/>
</dbReference>
<keyword evidence="4" id="KW-1185">Reference proteome</keyword>
<dbReference type="STRING" id="1041930.Mtc_1354"/>
<dbReference type="AlphaFoldDB" id="H8IAL1"/>
<protein>
    <submittedName>
        <fullName evidence="3">Methanogenesis marker protein 2</fullName>
    </submittedName>
</protein>
<dbReference type="GO" id="GO:0009228">
    <property type="term" value="P:thiamine biosynthetic process"/>
    <property type="evidence" value="ECO:0007669"/>
    <property type="project" value="InterPro"/>
</dbReference>
<evidence type="ECO:0000313" key="4">
    <source>
        <dbReference type="Proteomes" id="UP000005233"/>
    </source>
</evidence>